<dbReference type="AlphaFoldDB" id="A0A8H7VPL7"/>
<proteinExistence type="predicted"/>
<dbReference type="PANTHER" id="PTHR33112:SF12">
    <property type="entry name" value="HETEROKARYON INCOMPATIBILITY DOMAIN-CONTAINING PROTEIN"/>
    <property type="match status" value="1"/>
</dbReference>
<dbReference type="EMBL" id="JAEPRB010000085">
    <property type="protein sequence ID" value="KAG2222354.1"/>
    <property type="molecule type" value="Genomic_DNA"/>
</dbReference>
<sequence>MSTQIYKANTKGTSDDANSDPQIAYDNWIESLDLVDVVFASPTPLQVKKRHRVTEQERLEMFHLHFDEHLQVRDVVEITGLALSTVATHIARERVRRQSVQTNLDCALVLHQNRIHLIEVEGWELYDEIHRRQRVKLPVDIKQQIAQMYFQTRESKDIIAVRFNVSRRATCRVLAEWNEIGRALHLLESRLCISGYVDMLEEKMEVDDIYPIISNECSGVTSGVQPLLSMAKETSISKSMNPSVMINGVDYYKCVFIDESCFNIHPRRPARGSSAKAKIPMPCNHIFTFLGGITGEGVVSLSARRMPRKSSSIKDKFLKRVGLTEDIFHTSALRGGYYNSALPPKKVPSPLPKSDFMPRRLVRTSNMKVVKGSKVREGYCALSYSWNQSGEIKKNKTTGYMERNDQGKHKIVYPGKIKLRTILRDRKRIPGKVKLVTFKGLIQEICKDFGINYIWYDQMCINQNNKREKRRGIRQMHEIYKNASYTIALVPELTAKVLERSAEFSGERKDSIPNSLLRAQWMKRMWTLEETILSPEMLLIGNTIHCWKDDMKRLYSTIFSESFRYIPTILHYAHSRSSTKKHDRVFALANIFPDVIKHIKIDYKKDIHELVIEFYGLLAKKDLAILFFGPYKEYKVMCKTLTSHSTEGSSTSKSEYSIPIREYNLPSWTGVNGEHFRYDICKTSFKNYTVNRRVLQVTCFAMTNDQHHAEKLDLDVIKKMLPPFPENDNDCSWSLVLLFQPQGSTNKKVISIETAKAQNQASTDYERIAKELYELSHFMPIKKTNLLWTTDRRNVMPCFYFDSLTEPLEDSAQYALLTGVPFCTPTSECIIYYPVVKKEGYYYKAIGLCRAEDRNMRHNFLDDIALQKQTFKIH</sequence>
<reference evidence="3 4" key="1">
    <citation type="submission" date="2020-12" db="EMBL/GenBank/DDBJ databases">
        <title>Metabolic potential, ecology and presence of endohyphal bacteria is reflected in genomic diversity of Mucoromycotina.</title>
        <authorList>
            <person name="Muszewska A."/>
            <person name="Okrasinska A."/>
            <person name="Steczkiewicz K."/>
            <person name="Drgas O."/>
            <person name="Orlowska M."/>
            <person name="Perlinska-Lenart U."/>
            <person name="Aleksandrzak-Piekarczyk T."/>
            <person name="Szatraj K."/>
            <person name="Zielenkiewicz U."/>
            <person name="Pilsyk S."/>
            <person name="Malc E."/>
            <person name="Mieczkowski P."/>
            <person name="Kruszewska J.S."/>
            <person name="Biernat P."/>
            <person name="Pawlowska J."/>
        </authorList>
    </citation>
    <scope>NUCLEOTIDE SEQUENCE [LARGE SCALE GENOMIC DNA]</scope>
    <source>
        <strain evidence="3 4">CBS 142.35</strain>
    </source>
</reference>
<protein>
    <recommendedName>
        <fullName evidence="2">Heterokaryon incompatibility domain-containing protein</fullName>
    </recommendedName>
</protein>
<accession>A0A8H7VPL7</accession>
<evidence type="ECO:0000313" key="3">
    <source>
        <dbReference type="EMBL" id="KAG2222354.1"/>
    </source>
</evidence>
<name>A0A8H7VPL7_9FUNG</name>
<dbReference type="Proteomes" id="UP000646827">
    <property type="component" value="Unassembled WGS sequence"/>
</dbReference>
<dbReference type="InterPro" id="IPR010730">
    <property type="entry name" value="HET"/>
</dbReference>
<gene>
    <name evidence="3" type="ORF">INT45_009827</name>
</gene>
<dbReference type="PANTHER" id="PTHR33112">
    <property type="entry name" value="DOMAIN PROTEIN, PUTATIVE-RELATED"/>
    <property type="match status" value="1"/>
</dbReference>
<evidence type="ECO:0000259" key="2">
    <source>
        <dbReference type="Pfam" id="PF06985"/>
    </source>
</evidence>
<evidence type="ECO:0000256" key="1">
    <source>
        <dbReference type="SAM" id="MobiDB-lite"/>
    </source>
</evidence>
<feature type="domain" description="Heterokaryon incompatibility" evidence="2">
    <location>
        <begin position="379"/>
        <end position="530"/>
    </location>
</feature>
<comment type="caution">
    <text evidence="3">The sequence shown here is derived from an EMBL/GenBank/DDBJ whole genome shotgun (WGS) entry which is preliminary data.</text>
</comment>
<organism evidence="3 4">
    <name type="scientific">Circinella minor</name>
    <dbReference type="NCBI Taxonomy" id="1195481"/>
    <lineage>
        <taxon>Eukaryota</taxon>
        <taxon>Fungi</taxon>
        <taxon>Fungi incertae sedis</taxon>
        <taxon>Mucoromycota</taxon>
        <taxon>Mucoromycotina</taxon>
        <taxon>Mucoromycetes</taxon>
        <taxon>Mucorales</taxon>
        <taxon>Lichtheimiaceae</taxon>
        <taxon>Circinella</taxon>
    </lineage>
</organism>
<keyword evidence="4" id="KW-1185">Reference proteome</keyword>
<feature type="region of interest" description="Disordered" evidence="1">
    <location>
        <begin position="1"/>
        <end position="20"/>
    </location>
</feature>
<dbReference type="Pfam" id="PF06985">
    <property type="entry name" value="HET"/>
    <property type="match status" value="1"/>
</dbReference>
<evidence type="ECO:0000313" key="4">
    <source>
        <dbReference type="Proteomes" id="UP000646827"/>
    </source>
</evidence>
<dbReference type="OrthoDB" id="3553147at2759"/>